<evidence type="ECO:0000256" key="1">
    <source>
        <dbReference type="ARBA" id="ARBA00006432"/>
    </source>
</evidence>
<dbReference type="GO" id="GO:0006631">
    <property type="term" value="P:fatty acid metabolic process"/>
    <property type="evidence" value="ECO:0007669"/>
    <property type="project" value="TreeGrafter"/>
</dbReference>
<dbReference type="Gene3D" id="3.30.300.30">
    <property type="match status" value="1"/>
</dbReference>
<dbReference type="InterPro" id="IPR042099">
    <property type="entry name" value="ANL_N_sf"/>
</dbReference>
<keyword evidence="6" id="KW-1185">Reference proteome</keyword>
<proteinExistence type="inferred from homology"/>
<comment type="caution">
    <text evidence="5">The sequence shown here is derived from an EMBL/GenBank/DDBJ whole genome shotgun (WGS) entry which is preliminary data.</text>
</comment>
<dbReference type="EMBL" id="SORI01000005">
    <property type="protein sequence ID" value="TDY61711.1"/>
    <property type="molecule type" value="Genomic_DNA"/>
</dbReference>
<gene>
    <name evidence="5" type="ORF">C8D99_105124</name>
</gene>
<evidence type="ECO:0000313" key="5">
    <source>
        <dbReference type="EMBL" id="TDY61711.1"/>
    </source>
</evidence>
<dbReference type="Gene3D" id="3.40.50.12780">
    <property type="entry name" value="N-terminal domain of ligase-like"/>
    <property type="match status" value="1"/>
</dbReference>
<accession>A0A4V3HGK6</accession>
<dbReference type="PANTHER" id="PTHR43201:SF32">
    <property type="entry name" value="2-SUCCINYLBENZOATE--COA LIGASE, CHLOROPLASTIC_PEROXISOMAL"/>
    <property type="match status" value="1"/>
</dbReference>
<reference evidence="5 6" key="1">
    <citation type="submission" date="2019-03" db="EMBL/GenBank/DDBJ databases">
        <title>Genomic Encyclopedia of Type Strains, Phase IV (KMG-IV): sequencing the most valuable type-strain genomes for metagenomic binning, comparative biology and taxonomic classification.</title>
        <authorList>
            <person name="Goeker M."/>
        </authorList>
    </citation>
    <scope>NUCLEOTIDE SEQUENCE [LARGE SCALE GENOMIC DNA]</scope>
    <source>
        <strain evidence="5 6">DSM 25964</strain>
    </source>
</reference>
<dbReference type="InterPro" id="IPR025110">
    <property type="entry name" value="AMP-bd_C"/>
</dbReference>
<name>A0A4V3HGK6_9BACT</name>
<dbReference type="InterPro" id="IPR000873">
    <property type="entry name" value="AMP-dep_synth/lig_dom"/>
</dbReference>
<feature type="domain" description="AMP-binding enzyme C-terminal" evidence="4">
    <location>
        <begin position="408"/>
        <end position="483"/>
    </location>
</feature>
<feature type="domain" description="AMP-dependent synthetase/ligase" evidence="3">
    <location>
        <begin position="14"/>
        <end position="358"/>
    </location>
</feature>
<dbReference type="Pfam" id="PF00501">
    <property type="entry name" value="AMP-binding"/>
    <property type="match status" value="1"/>
</dbReference>
<evidence type="ECO:0000259" key="3">
    <source>
        <dbReference type="Pfam" id="PF00501"/>
    </source>
</evidence>
<sequence>MSVRLEEKIAHRFAGDPSQRVFWWKGAWEDAAETERKTALCAETLRLGGFQPGSRLAVFLPNSPLVLHLSMAAWRLGGTIVPLNPRGGTEWILKILHHVDPFGVVLGEGMEALTEAVRAEGIPAVEASPDGTIPPFTGRRDRAEQDPGVAVIFATSGTTGAPKAVPLTHENLYDNTKGVHETVEGFDRGRVLMNVLPNFHSFGYTVCGVLPLVWGLPEALLPGFLPLKNLFEGLRESRTGILIAVPTMLPFLLGVASKGESLPPELRYILTGGGKLDPGLEKRFRDQLGVITFEGYGLTECSPVVSSNPSDALRKTGTVGPALPSYSVEVRNSEGKALPRGEEGVLWLKGPSVARGYFRDPVLSAERFKDGWLNTDDMVRVDEDGYITILDRVSDMIIVGGFNVYPQEVETVIKELPGIREAVVIGVENPVSGEVPVAFIIREEGAELEAGTVISHCKEKMAHFKVPRKVQFVTELPLSAVGKVLKRKLREQMVRER</sequence>
<dbReference type="AlphaFoldDB" id="A0A4V3HGK6"/>
<protein>
    <submittedName>
        <fullName evidence="5">Long-chain acyl-CoA synthetase</fullName>
    </submittedName>
</protein>
<evidence type="ECO:0000313" key="6">
    <source>
        <dbReference type="Proteomes" id="UP000295066"/>
    </source>
</evidence>
<keyword evidence="2" id="KW-0436">Ligase</keyword>
<dbReference type="GO" id="GO:0031956">
    <property type="term" value="F:medium-chain fatty acid-CoA ligase activity"/>
    <property type="evidence" value="ECO:0007669"/>
    <property type="project" value="TreeGrafter"/>
</dbReference>
<comment type="similarity">
    <text evidence="1">Belongs to the ATP-dependent AMP-binding enzyme family.</text>
</comment>
<dbReference type="Pfam" id="PF13193">
    <property type="entry name" value="AMP-binding_C"/>
    <property type="match status" value="1"/>
</dbReference>
<dbReference type="SUPFAM" id="SSF56801">
    <property type="entry name" value="Acetyl-CoA synthetase-like"/>
    <property type="match status" value="1"/>
</dbReference>
<dbReference type="FunFam" id="3.30.300.30:FF:000008">
    <property type="entry name" value="2,3-dihydroxybenzoate-AMP ligase"/>
    <property type="match status" value="1"/>
</dbReference>
<evidence type="ECO:0000259" key="4">
    <source>
        <dbReference type="Pfam" id="PF13193"/>
    </source>
</evidence>
<dbReference type="PANTHER" id="PTHR43201">
    <property type="entry name" value="ACYL-COA SYNTHETASE"/>
    <property type="match status" value="1"/>
</dbReference>
<dbReference type="RefSeq" id="WP_133957155.1">
    <property type="nucleotide sequence ID" value="NZ_SORI01000005.1"/>
</dbReference>
<evidence type="ECO:0000256" key="2">
    <source>
        <dbReference type="ARBA" id="ARBA00022598"/>
    </source>
</evidence>
<dbReference type="Proteomes" id="UP000295066">
    <property type="component" value="Unassembled WGS sequence"/>
</dbReference>
<dbReference type="OrthoDB" id="9778383at2"/>
<dbReference type="InterPro" id="IPR020845">
    <property type="entry name" value="AMP-binding_CS"/>
</dbReference>
<dbReference type="InterPro" id="IPR045851">
    <property type="entry name" value="AMP-bd_C_sf"/>
</dbReference>
<organism evidence="5 6">
    <name type="scientific">Aminivibrio pyruvatiphilus</name>
    <dbReference type="NCBI Taxonomy" id="1005740"/>
    <lineage>
        <taxon>Bacteria</taxon>
        <taxon>Thermotogati</taxon>
        <taxon>Synergistota</taxon>
        <taxon>Synergistia</taxon>
        <taxon>Synergistales</taxon>
        <taxon>Aminobacteriaceae</taxon>
        <taxon>Aminivibrio</taxon>
    </lineage>
</organism>
<dbReference type="PROSITE" id="PS00455">
    <property type="entry name" value="AMP_BINDING"/>
    <property type="match status" value="1"/>
</dbReference>